<comment type="function">
    <text evidence="8">3'-to-5' exoribonuclease (RNase) specifically targeting single-stranded RNAs. Triggers miRNA accumulation in RNA-induced silencing complex (RISC), composed of miRNAs and AGO proteins, by degrading uridylated cleavage fragments. Required during plant growth and development.</text>
</comment>
<evidence type="ECO:0000256" key="9">
    <source>
        <dbReference type="ARBA" id="ARBA00061156"/>
    </source>
</evidence>
<keyword evidence="5" id="KW-0540">Nuclease</keyword>
<dbReference type="Proteomes" id="UP000078284">
    <property type="component" value="Chromosome 5"/>
</dbReference>
<evidence type="ECO:0000256" key="10">
    <source>
        <dbReference type="ARBA" id="ARBA00062020"/>
    </source>
</evidence>
<keyword evidence="7" id="KW-0943">RNA-mediated gene silencing</keyword>
<dbReference type="GO" id="GO:1905172">
    <property type="term" value="F:RISC complex binding"/>
    <property type="evidence" value="ECO:0007669"/>
    <property type="project" value="UniProtKB-ARBA"/>
</dbReference>
<accession>A0A178UJU7</accession>
<evidence type="ECO:0000256" key="3">
    <source>
        <dbReference type="ARBA" id="ARBA00012163"/>
    </source>
</evidence>
<keyword evidence="6" id="KW-0378">Hydrolase</keyword>
<evidence type="ECO:0000256" key="7">
    <source>
        <dbReference type="ARBA" id="ARBA00023158"/>
    </source>
</evidence>
<dbReference type="AlphaFoldDB" id="A0A178UJU7"/>
<evidence type="ECO:0000256" key="5">
    <source>
        <dbReference type="ARBA" id="ARBA00022722"/>
    </source>
</evidence>
<dbReference type="Gene3D" id="3.30.420.10">
    <property type="entry name" value="Ribonuclease H-like superfamily/Ribonuclease H"/>
    <property type="match status" value="1"/>
</dbReference>
<dbReference type="GO" id="GO:0008859">
    <property type="term" value="F:exoribonuclease II activity"/>
    <property type="evidence" value="ECO:0007669"/>
    <property type="project" value="UniProtKB-EC"/>
</dbReference>
<proteinExistence type="inferred from homology"/>
<organism evidence="11 12">
    <name type="scientific">Arabidopsis thaliana</name>
    <name type="common">Mouse-ear cress</name>
    <dbReference type="NCBI Taxonomy" id="3702"/>
    <lineage>
        <taxon>Eukaryota</taxon>
        <taxon>Viridiplantae</taxon>
        <taxon>Streptophyta</taxon>
        <taxon>Embryophyta</taxon>
        <taxon>Tracheophyta</taxon>
        <taxon>Spermatophyta</taxon>
        <taxon>Magnoliopsida</taxon>
        <taxon>eudicotyledons</taxon>
        <taxon>Gunneridae</taxon>
        <taxon>Pentapetalae</taxon>
        <taxon>rosids</taxon>
        <taxon>malvids</taxon>
        <taxon>Brassicales</taxon>
        <taxon>Brassicaceae</taxon>
        <taxon>Camelineae</taxon>
        <taxon>Arabidopsis</taxon>
    </lineage>
</organism>
<dbReference type="InterPro" id="IPR012337">
    <property type="entry name" value="RNaseH-like_sf"/>
</dbReference>
<comment type="subcellular location">
    <subcellularLocation>
        <location evidence="2">Cytoplasm</location>
    </subcellularLocation>
</comment>
<dbReference type="GO" id="GO:0008310">
    <property type="term" value="F:single-stranded DNA 3'-5' DNA exonuclease activity"/>
    <property type="evidence" value="ECO:0007669"/>
    <property type="project" value="UniProtKB-ARBA"/>
</dbReference>
<evidence type="ECO:0000313" key="11">
    <source>
        <dbReference type="EMBL" id="OAO94019.1"/>
    </source>
</evidence>
<name>A0A178UJU7_ARATH</name>
<evidence type="ECO:0000313" key="12">
    <source>
        <dbReference type="Proteomes" id="UP000078284"/>
    </source>
</evidence>
<dbReference type="GO" id="GO:0031047">
    <property type="term" value="P:regulatory ncRNA-mediated gene silencing"/>
    <property type="evidence" value="ECO:0007669"/>
    <property type="project" value="UniProtKB-KW"/>
</dbReference>
<dbReference type="PANTHER" id="PTHR13620:SF121">
    <property type="entry name" value="EMB|CAB82946.1-RELATED"/>
    <property type="match status" value="1"/>
</dbReference>
<comment type="catalytic activity">
    <reaction evidence="1">
        <text>Exonucleolytic cleavage in the 3'- to 5'-direction to yield nucleoside 5'-phosphates.</text>
        <dbReference type="EC" id="3.1.13.1"/>
    </reaction>
</comment>
<dbReference type="PANTHER" id="PTHR13620">
    <property type="entry name" value="3-5 EXONUCLEASE"/>
    <property type="match status" value="1"/>
</dbReference>
<comment type="similarity">
    <text evidence="9">Belongs to the RICE family.</text>
</comment>
<dbReference type="GO" id="GO:2000630">
    <property type="term" value="P:positive regulation of miRNA metabolic process"/>
    <property type="evidence" value="ECO:0007669"/>
    <property type="project" value="UniProtKB-ARBA"/>
</dbReference>
<dbReference type="GO" id="GO:0003676">
    <property type="term" value="F:nucleic acid binding"/>
    <property type="evidence" value="ECO:0007669"/>
    <property type="project" value="InterPro"/>
</dbReference>
<sequence>MSSSIVKIGIDSIKTTVTEKERDINRLVKTFSSNKNNRKKIIGLDTERVQKGRKLNKTVLLQLCDGDNCLIVQLPDEDEDEGEGEDDNLPLSLFNFLNLPEFTFVGIGINKTMMRLESEFGLTCKNVVEIGPATWNLTNMTTDVKFRISTIVSTERPSNAVLEDWEKFVLNKNQIKLAASNAYFAFGIGNILLDVQILS</sequence>
<dbReference type="GO" id="GO:0005737">
    <property type="term" value="C:cytoplasm"/>
    <property type="evidence" value="ECO:0007669"/>
    <property type="project" value="UniProtKB-SubCell"/>
</dbReference>
<evidence type="ECO:0000256" key="1">
    <source>
        <dbReference type="ARBA" id="ARBA00001849"/>
    </source>
</evidence>
<protein>
    <recommendedName>
        <fullName evidence="3">exoribonuclease II</fullName>
        <ecNumber evidence="3">3.1.13.1</ecNumber>
    </recommendedName>
</protein>
<gene>
    <name evidence="11" type="ordered locus">AXX17_At5g46860</name>
</gene>
<dbReference type="CDD" id="cd06141">
    <property type="entry name" value="WRN_exo"/>
    <property type="match status" value="1"/>
</dbReference>
<dbReference type="SUPFAM" id="SSF53098">
    <property type="entry name" value="Ribonuclease H-like"/>
    <property type="match status" value="1"/>
</dbReference>
<dbReference type="ExpressionAtlas" id="A0A178UJU7">
    <property type="expression patterns" value="baseline and differential"/>
</dbReference>
<dbReference type="InterPro" id="IPR036397">
    <property type="entry name" value="RNaseH_sf"/>
</dbReference>
<evidence type="ECO:0000256" key="6">
    <source>
        <dbReference type="ARBA" id="ARBA00022801"/>
    </source>
</evidence>
<dbReference type="EC" id="3.1.13.1" evidence="3"/>
<comment type="caution">
    <text evidence="11">The sequence shown here is derived from an EMBL/GenBank/DDBJ whole genome shotgun (WGS) entry which is preliminary data.</text>
</comment>
<dbReference type="InterPro" id="IPR051132">
    <property type="entry name" value="3-5_Exonuclease_domain"/>
</dbReference>
<dbReference type="FunFam" id="3.30.420.10:FF:000161">
    <property type="entry name" value="Protein RISC-INTERACTING CLEARING 3'-5' EXORIBONUCLEASE 2"/>
    <property type="match status" value="1"/>
</dbReference>
<comment type="subunit">
    <text evidence="10">Homohexamer with DnaQ-like exonuclease fold in a ring-shaped structure with a central cavity. Component of AGO1 and AGO10-centered RNA-induced silencing complexes (RISC). Interacts with and acts as a cofactor of AGO1 and AGO10.</text>
</comment>
<keyword evidence="4" id="KW-0963">Cytoplasm</keyword>
<evidence type="ECO:0000256" key="4">
    <source>
        <dbReference type="ARBA" id="ARBA00022490"/>
    </source>
</evidence>
<evidence type="ECO:0000256" key="8">
    <source>
        <dbReference type="ARBA" id="ARBA00053559"/>
    </source>
</evidence>
<reference evidence="12" key="1">
    <citation type="journal article" date="2016" name="Proc. Natl. Acad. Sci. U.S.A.">
        <title>Chromosome-level assembly of Arabidopsis thaliana Ler reveals the extent of translocation and inversion polymorphisms.</title>
        <authorList>
            <person name="Zapata L."/>
            <person name="Ding J."/>
            <person name="Willing E.M."/>
            <person name="Hartwig B."/>
            <person name="Bezdan D."/>
            <person name="Jiao W.B."/>
            <person name="Patel V."/>
            <person name="Velikkakam James G."/>
            <person name="Koornneef M."/>
            <person name="Ossowski S."/>
            <person name="Schneeberger K."/>
        </authorList>
    </citation>
    <scope>NUCLEOTIDE SEQUENCE [LARGE SCALE GENOMIC DNA]</scope>
    <source>
        <strain evidence="12">cv. Landsberg erecta</strain>
    </source>
</reference>
<evidence type="ECO:0000256" key="2">
    <source>
        <dbReference type="ARBA" id="ARBA00004496"/>
    </source>
</evidence>
<dbReference type="EMBL" id="LUHQ01000005">
    <property type="protein sequence ID" value="OAO94019.1"/>
    <property type="molecule type" value="Genomic_DNA"/>
</dbReference>